<dbReference type="Proteomes" id="UP001337655">
    <property type="component" value="Unassembled WGS sequence"/>
</dbReference>
<gene>
    <name evidence="1" type="ORF">LTR77_010962</name>
</gene>
<dbReference type="AlphaFoldDB" id="A0AAV9NXN0"/>
<keyword evidence="2" id="KW-1185">Reference proteome</keyword>
<accession>A0AAV9NXN0</accession>
<evidence type="ECO:0000313" key="2">
    <source>
        <dbReference type="Proteomes" id="UP001337655"/>
    </source>
</evidence>
<reference evidence="1 2" key="1">
    <citation type="submission" date="2023-08" db="EMBL/GenBank/DDBJ databases">
        <title>Black Yeasts Isolated from many extreme environments.</title>
        <authorList>
            <person name="Coleine C."/>
            <person name="Stajich J.E."/>
            <person name="Selbmann L."/>
        </authorList>
    </citation>
    <scope>NUCLEOTIDE SEQUENCE [LARGE SCALE GENOMIC DNA]</scope>
    <source>
        <strain evidence="1 2">CCFEE 5935</strain>
    </source>
</reference>
<protein>
    <submittedName>
        <fullName evidence="1">Uncharacterized protein</fullName>
    </submittedName>
</protein>
<evidence type="ECO:0000313" key="1">
    <source>
        <dbReference type="EMBL" id="KAK5163028.1"/>
    </source>
</evidence>
<dbReference type="RefSeq" id="XP_064653598.1">
    <property type="nucleotide sequence ID" value="XM_064808178.1"/>
</dbReference>
<dbReference type="EMBL" id="JAVRRT010000029">
    <property type="protein sequence ID" value="KAK5163028.1"/>
    <property type="molecule type" value="Genomic_DNA"/>
</dbReference>
<sequence length="182" mass="20018">MVSPVSEQCRLYGSAVSNGVDRSIVQELRTFAECAPAHERFEQYAEIRFVYEMLSMAGGLEKVSAVVDSWVNNEGNVSRAARHVDRHCTLVGQALVRAFCVFRLKAFDGVQWEYLDDHGAYDKDEGEPRPQTVVFIALTRLSPQNGFFIDLEPGQDVCVDSNAGLKFPPGGGGLGVCLCLNL</sequence>
<comment type="caution">
    <text evidence="1">The sequence shown here is derived from an EMBL/GenBank/DDBJ whole genome shotgun (WGS) entry which is preliminary data.</text>
</comment>
<dbReference type="GeneID" id="89932286"/>
<proteinExistence type="predicted"/>
<name>A0AAV9NXN0_9PEZI</name>
<organism evidence="1 2">
    <name type="scientific">Saxophila tyrrhenica</name>
    <dbReference type="NCBI Taxonomy" id="1690608"/>
    <lineage>
        <taxon>Eukaryota</taxon>
        <taxon>Fungi</taxon>
        <taxon>Dikarya</taxon>
        <taxon>Ascomycota</taxon>
        <taxon>Pezizomycotina</taxon>
        <taxon>Dothideomycetes</taxon>
        <taxon>Dothideomycetidae</taxon>
        <taxon>Mycosphaerellales</taxon>
        <taxon>Extremaceae</taxon>
        <taxon>Saxophila</taxon>
    </lineage>
</organism>